<comment type="caution">
    <text evidence="2">The sequence shown here is derived from an EMBL/GenBank/DDBJ whole genome shotgun (WGS) entry which is preliminary data.</text>
</comment>
<sequence>MSRATTGAVVLAVVAQILAALPPHCQAPVEPTEREVKVALRAGGRAKQRLDDEFSRLGKKSSIRPSLPHDFAQGGYSELMQEMLGSWRDFMDYSPERDDAFEEGERKSRGKFTWRKRLRQLAAVVRYGLQKEEIMSTYGGKELYPAVAGTYWLDKLDFEGLPLPQHEAGLFGALWAMLGPKSLPRALRRCDVAAPCACHFAACGRSTGEAAEAAGAAAGDGGELRALELRASRFRWPRELPPGAAPGLRCLALEGVGALKHPEFWPRAFPGVRVLQLMIPSSTPLADVATLLRGWQEELLGLVLSLNEHIDIHDMGHDPVVVPSKLLEPVCSLKKLRRLKLDGYISHLPSCLGQLPLLELDVRGLQFRDDAALPPALASLGNTLVSFIAYSQGLDRSCGREPPWNKTSQAFLTRCRARPSWDAAQPMDSEAEDAWAWQCPWESWLVRLDHPQAPWWSWRRLERFWVDANFFHGAFPEDLARAWPAMRSLDLQLNQISGPLPKALAELQNLTALRVHRNNFSGEVPPAIFGAPNLQYTNFEGNARLGGCIPRMPRDEETWHLLDLQIQGTQITGVAHFSWLSSRVGIDRKKEGGASALFCRLGAGSYLFGSQRVLLRLRGRSLEAWVNSAWMPLEDFVRQAQPSQAIHLQPSPPATR</sequence>
<dbReference type="PANTHER" id="PTHR48054:SF82">
    <property type="entry name" value="LRR RECEPTOR-LIKE SERINE_THREONINE-PROTEIN KINASE FLS2"/>
    <property type="match status" value="1"/>
</dbReference>
<evidence type="ECO:0000256" key="1">
    <source>
        <dbReference type="SAM" id="SignalP"/>
    </source>
</evidence>
<dbReference type="InterPro" id="IPR032675">
    <property type="entry name" value="LRR_dom_sf"/>
</dbReference>
<name>A0AA36HZS8_9DINO</name>
<dbReference type="EMBL" id="CAUJNA010000466">
    <property type="protein sequence ID" value="CAJ1377484.1"/>
    <property type="molecule type" value="Genomic_DNA"/>
</dbReference>
<dbReference type="SUPFAM" id="SSF52058">
    <property type="entry name" value="L domain-like"/>
    <property type="match status" value="1"/>
</dbReference>
<dbReference type="Gene3D" id="3.80.10.10">
    <property type="entry name" value="Ribonuclease Inhibitor"/>
    <property type="match status" value="1"/>
</dbReference>
<feature type="chain" id="PRO_5041411747" evidence="1">
    <location>
        <begin position="20"/>
        <end position="656"/>
    </location>
</feature>
<evidence type="ECO:0000313" key="2">
    <source>
        <dbReference type="EMBL" id="CAJ1377484.1"/>
    </source>
</evidence>
<dbReference type="InterPro" id="IPR052592">
    <property type="entry name" value="LRR-RLK"/>
</dbReference>
<keyword evidence="1" id="KW-0732">Signal</keyword>
<feature type="signal peptide" evidence="1">
    <location>
        <begin position="1"/>
        <end position="19"/>
    </location>
</feature>
<dbReference type="PANTHER" id="PTHR48054">
    <property type="entry name" value="RECEPTOR KINASE-LIKE PROTEIN XA21"/>
    <property type="match status" value="1"/>
</dbReference>
<proteinExistence type="predicted"/>
<dbReference type="Proteomes" id="UP001178507">
    <property type="component" value="Unassembled WGS sequence"/>
</dbReference>
<evidence type="ECO:0000313" key="3">
    <source>
        <dbReference type="Proteomes" id="UP001178507"/>
    </source>
</evidence>
<protein>
    <submittedName>
        <fullName evidence="2">Uncharacterized protein</fullName>
    </submittedName>
</protein>
<reference evidence="2" key="1">
    <citation type="submission" date="2023-08" db="EMBL/GenBank/DDBJ databases">
        <authorList>
            <person name="Chen Y."/>
            <person name="Shah S."/>
            <person name="Dougan E. K."/>
            <person name="Thang M."/>
            <person name="Chan C."/>
        </authorList>
    </citation>
    <scope>NUCLEOTIDE SEQUENCE</scope>
</reference>
<accession>A0AA36HZS8</accession>
<dbReference type="AlphaFoldDB" id="A0AA36HZS8"/>
<organism evidence="2 3">
    <name type="scientific">Effrenium voratum</name>
    <dbReference type="NCBI Taxonomy" id="2562239"/>
    <lineage>
        <taxon>Eukaryota</taxon>
        <taxon>Sar</taxon>
        <taxon>Alveolata</taxon>
        <taxon>Dinophyceae</taxon>
        <taxon>Suessiales</taxon>
        <taxon>Symbiodiniaceae</taxon>
        <taxon>Effrenium</taxon>
    </lineage>
</organism>
<gene>
    <name evidence="2" type="ORF">EVOR1521_LOCUS6266</name>
</gene>
<keyword evidence="3" id="KW-1185">Reference proteome</keyword>